<proteinExistence type="predicted"/>
<sequence length="250" mass="27699">MFPELRRWVQENQGFLDDGLEVRACARGRGLFWAGASSGLDPGKCLLSLPLEACLSSADPCVAELPVNSLFRLTELFCRELQKGPDSRWALWFAALPANCGNWPEWPEDKRSEAKAEGVKLLTWQKQLSQILPDSAIAGLRGASGPFRRALAVLLSRRFNITCAGAHVAVCVPFGDMINHAPSCEATVEVQYHEAWRELRFVTTRPVTSMQELFMCYGDFGNSELCANHGFTPSPLRRAEELPASSKADR</sequence>
<dbReference type="GO" id="GO:0016279">
    <property type="term" value="F:protein-lysine N-methyltransferase activity"/>
    <property type="evidence" value="ECO:0007669"/>
    <property type="project" value="TreeGrafter"/>
</dbReference>
<dbReference type="EMBL" id="CAUJNA010003585">
    <property type="protein sequence ID" value="CAJ1405455.1"/>
    <property type="molecule type" value="Genomic_DNA"/>
</dbReference>
<gene>
    <name evidence="2" type="ORF">EVOR1521_LOCUS27655</name>
</gene>
<feature type="domain" description="SET" evidence="1">
    <location>
        <begin position="18"/>
        <end position="218"/>
    </location>
</feature>
<dbReference type="AlphaFoldDB" id="A0AA36NAR2"/>
<protein>
    <recommendedName>
        <fullName evidence="1">SET domain-containing protein</fullName>
    </recommendedName>
</protein>
<dbReference type="Proteomes" id="UP001178507">
    <property type="component" value="Unassembled WGS sequence"/>
</dbReference>
<dbReference type="PANTHER" id="PTHR13271:SF154">
    <property type="entry name" value="GRIP DOMAIN-CONTAINING PROTEIN"/>
    <property type="match status" value="1"/>
</dbReference>
<dbReference type="InterPro" id="IPR050600">
    <property type="entry name" value="SETD3_SETD6_MTase"/>
</dbReference>
<dbReference type="InterPro" id="IPR046341">
    <property type="entry name" value="SET_dom_sf"/>
</dbReference>
<evidence type="ECO:0000259" key="1">
    <source>
        <dbReference type="PROSITE" id="PS50280"/>
    </source>
</evidence>
<dbReference type="InterPro" id="IPR001214">
    <property type="entry name" value="SET_dom"/>
</dbReference>
<evidence type="ECO:0000313" key="3">
    <source>
        <dbReference type="Proteomes" id="UP001178507"/>
    </source>
</evidence>
<evidence type="ECO:0000313" key="2">
    <source>
        <dbReference type="EMBL" id="CAJ1405455.1"/>
    </source>
</evidence>
<accession>A0AA36NAR2</accession>
<dbReference type="Gene3D" id="3.90.1410.10">
    <property type="entry name" value="set domain protein methyltransferase, domain 1"/>
    <property type="match status" value="1"/>
</dbReference>
<keyword evidence="3" id="KW-1185">Reference proteome</keyword>
<dbReference type="Pfam" id="PF00856">
    <property type="entry name" value="SET"/>
    <property type="match status" value="1"/>
</dbReference>
<comment type="caution">
    <text evidence="2">The sequence shown here is derived from an EMBL/GenBank/DDBJ whole genome shotgun (WGS) entry which is preliminary data.</text>
</comment>
<name>A0AA36NAR2_9DINO</name>
<dbReference type="PROSITE" id="PS50280">
    <property type="entry name" value="SET"/>
    <property type="match status" value="1"/>
</dbReference>
<organism evidence="2 3">
    <name type="scientific">Effrenium voratum</name>
    <dbReference type="NCBI Taxonomy" id="2562239"/>
    <lineage>
        <taxon>Eukaryota</taxon>
        <taxon>Sar</taxon>
        <taxon>Alveolata</taxon>
        <taxon>Dinophyceae</taxon>
        <taxon>Suessiales</taxon>
        <taxon>Symbiodiniaceae</taxon>
        <taxon>Effrenium</taxon>
    </lineage>
</organism>
<dbReference type="PANTHER" id="PTHR13271">
    <property type="entry name" value="UNCHARACTERIZED PUTATIVE METHYLTRANSFERASE"/>
    <property type="match status" value="1"/>
</dbReference>
<dbReference type="SUPFAM" id="SSF82199">
    <property type="entry name" value="SET domain"/>
    <property type="match status" value="1"/>
</dbReference>
<dbReference type="CDD" id="cd10527">
    <property type="entry name" value="SET_LSMT"/>
    <property type="match status" value="1"/>
</dbReference>
<reference evidence="2" key="1">
    <citation type="submission" date="2023-08" db="EMBL/GenBank/DDBJ databases">
        <authorList>
            <person name="Chen Y."/>
            <person name="Shah S."/>
            <person name="Dougan E. K."/>
            <person name="Thang M."/>
            <person name="Chan C."/>
        </authorList>
    </citation>
    <scope>NUCLEOTIDE SEQUENCE</scope>
</reference>